<protein>
    <submittedName>
        <fullName evidence="1">Uncharacterized protein</fullName>
    </submittedName>
</protein>
<name>A0A1I1MZV4_9GAMM</name>
<reference evidence="1 2" key="1">
    <citation type="submission" date="2016-10" db="EMBL/GenBank/DDBJ databases">
        <authorList>
            <person name="de Groot N.N."/>
        </authorList>
    </citation>
    <scope>NUCLEOTIDE SEQUENCE [LARGE SCALE GENOMIC DNA]</scope>
    <source>
        <strain evidence="1 2">HL3</strain>
    </source>
</reference>
<dbReference type="Proteomes" id="UP000198611">
    <property type="component" value="Unassembled WGS sequence"/>
</dbReference>
<accession>A0A1I1MZV4</accession>
<sequence>MEHVTRTWTESGEAIDWWVVEEADDEPLLNLGRRAKGFGFQQAGQAGEGFWIGINGAPVINPDLIAFLNRNCRSGTFSEAAIPQLPPDAPCPDGAVQGRVVGELTRGVERGSEENRRRKAWLIARVTGGGEPSEGQIEGMLTAFRAAATR</sequence>
<dbReference type="AlphaFoldDB" id="A0A1I1MZV4"/>
<dbReference type="STRING" id="1123397.SAMN05660831_00047"/>
<dbReference type="RefSeq" id="WP_093426750.1">
    <property type="nucleotide sequence ID" value="NZ_FOMJ01000001.1"/>
</dbReference>
<organism evidence="1 2">
    <name type="scientific">Thiohalospira halophila DSM 15071</name>
    <dbReference type="NCBI Taxonomy" id="1123397"/>
    <lineage>
        <taxon>Bacteria</taxon>
        <taxon>Pseudomonadati</taxon>
        <taxon>Pseudomonadota</taxon>
        <taxon>Gammaproteobacteria</taxon>
        <taxon>Thiohalospirales</taxon>
        <taxon>Thiohalospiraceae</taxon>
        <taxon>Thiohalospira</taxon>
    </lineage>
</organism>
<dbReference type="EMBL" id="FOMJ01000001">
    <property type="protein sequence ID" value="SFC90917.1"/>
    <property type="molecule type" value="Genomic_DNA"/>
</dbReference>
<gene>
    <name evidence="1" type="ORF">SAMN05660831_00047</name>
</gene>
<evidence type="ECO:0000313" key="1">
    <source>
        <dbReference type="EMBL" id="SFC90917.1"/>
    </source>
</evidence>
<evidence type="ECO:0000313" key="2">
    <source>
        <dbReference type="Proteomes" id="UP000198611"/>
    </source>
</evidence>
<proteinExistence type="predicted"/>
<keyword evidence="2" id="KW-1185">Reference proteome</keyword>